<dbReference type="InterPro" id="IPR011444">
    <property type="entry name" value="DUF1549"/>
</dbReference>
<dbReference type="InterPro" id="IPR022655">
    <property type="entry name" value="DUF1553"/>
</dbReference>
<evidence type="ECO:0000313" key="5">
    <source>
        <dbReference type="Proteomes" id="UP000320672"/>
    </source>
</evidence>
<reference evidence="4 5" key="1">
    <citation type="submission" date="2019-02" db="EMBL/GenBank/DDBJ databases">
        <title>Deep-cultivation of Planctomycetes and their phenomic and genomic characterization uncovers novel biology.</title>
        <authorList>
            <person name="Wiegand S."/>
            <person name="Jogler M."/>
            <person name="Boedeker C."/>
            <person name="Pinto D."/>
            <person name="Vollmers J."/>
            <person name="Rivas-Marin E."/>
            <person name="Kohn T."/>
            <person name="Peeters S.H."/>
            <person name="Heuer A."/>
            <person name="Rast P."/>
            <person name="Oberbeckmann S."/>
            <person name="Bunk B."/>
            <person name="Jeske O."/>
            <person name="Meyerdierks A."/>
            <person name="Storesund J.E."/>
            <person name="Kallscheuer N."/>
            <person name="Luecker S."/>
            <person name="Lage O.M."/>
            <person name="Pohl T."/>
            <person name="Merkel B.J."/>
            <person name="Hornburger P."/>
            <person name="Mueller R.-W."/>
            <person name="Bruemmer F."/>
            <person name="Labrenz M."/>
            <person name="Spormann A.M."/>
            <person name="Op den Camp H."/>
            <person name="Overmann J."/>
            <person name="Amann R."/>
            <person name="Jetten M.S.M."/>
            <person name="Mascher T."/>
            <person name="Medema M.H."/>
            <person name="Devos D.P."/>
            <person name="Kaster A.-K."/>
            <person name="Ovreas L."/>
            <person name="Rohde M."/>
            <person name="Galperin M.Y."/>
            <person name="Jogler C."/>
        </authorList>
    </citation>
    <scope>NUCLEOTIDE SEQUENCE [LARGE SCALE GENOMIC DNA]</scope>
    <source>
        <strain evidence="4 5">FF011L</strain>
    </source>
</reference>
<organism evidence="4 5">
    <name type="scientific">Roseimaritima multifibrata</name>
    <dbReference type="NCBI Taxonomy" id="1930274"/>
    <lineage>
        <taxon>Bacteria</taxon>
        <taxon>Pseudomonadati</taxon>
        <taxon>Planctomycetota</taxon>
        <taxon>Planctomycetia</taxon>
        <taxon>Pirellulales</taxon>
        <taxon>Pirellulaceae</taxon>
        <taxon>Roseimaritima</taxon>
    </lineage>
</organism>
<feature type="signal peptide" evidence="1">
    <location>
        <begin position="1"/>
        <end position="28"/>
    </location>
</feature>
<name>A0A517MAM5_9BACT</name>
<dbReference type="RefSeq" id="WP_145350104.1">
    <property type="nucleotide sequence ID" value="NZ_CP036262.1"/>
</dbReference>
<evidence type="ECO:0000259" key="2">
    <source>
        <dbReference type="Pfam" id="PF07583"/>
    </source>
</evidence>
<keyword evidence="1" id="KW-0732">Signal</keyword>
<dbReference type="Pfam" id="PF07583">
    <property type="entry name" value="PSCyt2"/>
    <property type="match status" value="1"/>
</dbReference>
<feature type="domain" description="DUF1553" evidence="3">
    <location>
        <begin position="341"/>
        <end position="601"/>
    </location>
</feature>
<keyword evidence="5" id="KW-1185">Reference proteome</keyword>
<dbReference type="PANTHER" id="PTHR35889">
    <property type="entry name" value="CYCLOINULO-OLIGOSACCHARIDE FRUCTANOTRANSFERASE-RELATED"/>
    <property type="match status" value="1"/>
</dbReference>
<evidence type="ECO:0000259" key="3">
    <source>
        <dbReference type="Pfam" id="PF07587"/>
    </source>
</evidence>
<sequence length="639" mass="72560" precursor="true">MAGCAIPRFWACGFLCSLFALFSGIGFAEEPATEPDYVELPITAEDREHWAFLPRLKVDLSGHPRHPWAINEIDDLVYRELERAELMPQPAATKRDLIRRLSYDLTGLPPTAEEIEAFVTDPHPAAYLRLVDRLLGSPRYGERWAQHWLDLARFAETDGFEHDKVRGEAWKYRDWVVSALNADMPYDEFLTLQLAGDEISPDDDSAVTATRFCLSGPDMPDINLTEERMHTVLNEMVSTVGEVILGLQVGCAQCHDHKFDSISQADFYRLRAIFRPAIRLKKNVSLSVFQEDPAFAKPSHLMLRGDFRRPGPKVQPGVLRVIAEDLADFQPTVTDKSKGLRTEFAKWLVDSRNPLTARVIVNRVWLYHFGQGIVTTPSDFGVTGEYPSHDELLDWLADYLIEQDWSLKALHKKIVTSATYRQRSFLPADRSDVELATWQRSLERDPSGALLSRYTRWRLEGEAIRDAMLFSAGGLSFDTGGPGVRPPLPQELLETLLKKQWDVTEDVGEHQRRSLYVFARRNLRYPIFEVFDRPSANVSCPQRGKSTTAPQSLHLLNSSFSFEIANQLAASIAAEQEEPREQIAVAFQRILGRQPTLADYDDVDLFWNQHHPLAGNDPNLPLAHLCLALFNCNEFVFVD</sequence>
<protein>
    <recommendedName>
        <fullName evidence="6">Planctomycete cytochrome C</fullName>
    </recommendedName>
</protein>
<dbReference type="Proteomes" id="UP000320672">
    <property type="component" value="Chromosome"/>
</dbReference>
<dbReference type="PANTHER" id="PTHR35889:SF3">
    <property type="entry name" value="F-BOX DOMAIN-CONTAINING PROTEIN"/>
    <property type="match status" value="1"/>
</dbReference>
<dbReference type="AlphaFoldDB" id="A0A517MAM5"/>
<gene>
    <name evidence="4" type="ORF">FF011L_06640</name>
</gene>
<evidence type="ECO:0000313" key="4">
    <source>
        <dbReference type="EMBL" id="QDS91928.1"/>
    </source>
</evidence>
<dbReference type="EMBL" id="CP036262">
    <property type="protein sequence ID" value="QDS91928.1"/>
    <property type="molecule type" value="Genomic_DNA"/>
</dbReference>
<proteinExistence type="predicted"/>
<dbReference type="Pfam" id="PF07587">
    <property type="entry name" value="PSD1"/>
    <property type="match status" value="1"/>
</dbReference>
<evidence type="ECO:0000256" key="1">
    <source>
        <dbReference type="SAM" id="SignalP"/>
    </source>
</evidence>
<dbReference type="OrthoDB" id="127107at2"/>
<evidence type="ECO:0008006" key="6">
    <source>
        <dbReference type="Google" id="ProtNLM"/>
    </source>
</evidence>
<feature type="domain" description="DUF1549" evidence="2">
    <location>
        <begin position="72"/>
        <end position="276"/>
    </location>
</feature>
<feature type="chain" id="PRO_5022144409" description="Planctomycete cytochrome C" evidence="1">
    <location>
        <begin position="29"/>
        <end position="639"/>
    </location>
</feature>
<dbReference type="KEGG" id="rml:FF011L_06640"/>
<accession>A0A517MAM5</accession>